<evidence type="ECO:0000313" key="2">
    <source>
        <dbReference type="EMBL" id="MFB9069916.1"/>
    </source>
</evidence>
<sequence>MSAYPLARYYRAFEFAVTAAGYNSVQEAIALDLPSILLPNDRTVTDDQVRRALSVDEEGLARTVRSAEGLREAITAQAAGDGRAAEAPLPADGGAQAAELLADRLRAIAAM</sequence>
<dbReference type="Pfam" id="PF04101">
    <property type="entry name" value="Glyco_tran_28_C"/>
    <property type="match status" value="1"/>
</dbReference>
<proteinExistence type="predicted"/>
<accession>A0ABV5FTB4</accession>
<dbReference type="Proteomes" id="UP001589575">
    <property type="component" value="Unassembled WGS sequence"/>
</dbReference>
<evidence type="ECO:0000313" key="3">
    <source>
        <dbReference type="Proteomes" id="UP001589575"/>
    </source>
</evidence>
<keyword evidence="3" id="KW-1185">Reference proteome</keyword>
<name>A0ABV5FTB4_9MICC</name>
<reference evidence="2 3" key="1">
    <citation type="submission" date="2024-09" db="EMBL/GenBank/DDBJ databases">
        <authorList>
            <person name="Sun Q."/>
            <person name="Mori K."/>
        </authorList>
    </citation>
    <scope>NUCLEOTIDE SEQUENCE [LARGE SCALE GENOMIC DNA]</scope>
    <source>
        <strain evidence="2 3">CCM 7609</strain>
    </source>
</reference>
<protein>
    <submittedName>
        <fullName evidence="2">Glycosyltransferase</fullName>
    </submittedName>
</protein>
<feature type="domain" description="Glycosyl transferase family 28 C-terminal" evidence="1">
    <location>
        <begin position="7"/>
        <end position="73"/>
    </location>
</feature>
<comment type="caution">
    <text evidence="2">The sequence shown here is derived from an EMBL/GenBank/DDBJ whole genome shotgun (WGS) entry which is preliminary data.</text>
</comment>
<dbReference type="SUPFAM" id="SSF53756">
    <property type="entry name" value="UDP-Glycosyltransferase/glycogen phosphorylase"/>
    <property type="match status" value="1"/>
</dbReference>
<evidence type="ECO:0000259" key="1">
    <source>
        <dbReference type="Pfam" id="PF04101"/>
    </source>
</evidence>
<organism evidence="2 3">
    <name type="scientific">Citricoccus parietis</name>
    <dbReference type="NCBI Taxonomy" id="592307"/>
    <lineage>
        <taxon>Bacteria</taxon>
        <taxon>Bacillati</taxon>
        <taxon>Actinomycetota</taxon>
        <taxon>Actinomycetes</taxon>
        <taxon>Micrococcales</taxon>
        <taxon>Micrococcaceae</taxon>
        <taxon>Citricoccus</taxon>
    </lineage>
</organism>
<dbReference type="InterPro" id="IPR007235">
    <property type="entry name" value="Glyco_trans_28_C"/>
</dbReference>
<dbReference type="EMBL" id="JBHMFI010000001">
    <property type="protein sequence ID" value="MFB9069916.1"/>
    <property type="molecule type" value="Genomic_DNA"/>
</dbReference>
<dbReference type="Gene3D" id="3.40.50.2000">
    <property type="entry name" value="Glycogen Phosphorylase B"/>
    <property type="match status" value="1"/>
</dbReference>
<gene>
    <name evidence="2" type="ORF">ACFFX0_01380</name>
</gene>